<dbReference type="AlphaFoldDB" id="A0A6G0ZIZ0"/>
<evidence type="ECO:0000313" key="2">
    <source>
        <dbReference type="EMBL" id="KAF0771112.1"/>
    </source>
</evidence>
<reference evidence="2 3" key="1">
    <citation type="submission" date="2019-08" db="EMBL/GenBank/DDBJ databases">
        <title>Whole genome of Aphis craccivora.</title>
        <authorList>
            <person name="Voronova N.V."/>
            <person name="Shulinski R.S."/>
            <person name="Bandarenka Y.V."/>
            <person name="Zhorov D.G."/>
            <person name="Warner D."/>
        </authorList>
    </citation>
    <scope>NUCLEOTIDE SEQUENCE [LARGE SCALE GENOMIC DNA]</scope>
    <source>
        <strain evidence="2">180601</strain>
        <tissue evidence="2">Whole Body</tissue>
    </source>
</reference>
<gene>
    <name evidence="2" type="ORF">FWK35_00011961</name>
</gene>
<feature type="region of interest" description="Disordered" evidence="1">
    <location>
        <begin position="71"/>
        <end position="104"/>
    </location>
</feature>
<dbReference type="Proteomes" id="UP000478052">
    <property type="component" value="Unassembled WGS sequence"/>
</dbReference>
<accession>A0A6G0ZIZ0</accession>
<comment type="caution">
    <text evidence="2">The sequence shown here is derived from an EMBL/GenBank/DDBJ whole genome shotgun (WGS) entry which is preliminary data.</text>
</comment>
<organism evidence="2 3">
    <name type="scientific">Aphis craccivora</name>
    <name type="common">Cowpea aphid</name>
    <dbReference type="NCBI Taxonomy" id="307492"/>
    <lineage>
        <taxon>Eukaryota</taxon>
        <taxon>Metazoa</taxon>
        <taxon>Ecdysozoa</taxon>
        <taxon>Arthropoda</taxon>
        <taxon>Hexapoda</taxon>
        <taxon>Insecta</taxon>
        <taxon>Pterygota</taxon>
        <taxon>Neoptera</taxon>
        <taxon>Paraneoptera</taxon>
        <taxon>Hemiptera</taxon>
        <taxon>Sternorrhyncha</taxon>
        <taxon>Aphidomorpha</taxon>
        <taxon>Aphidoidea</taxon>
        <taxon>Aphididae</taxon>
        <taxon>Aphidini</taxon>
        <taxon>Aphis</taxon>
        <taxon>Aphis</taxon>
    </lineage>
</organism>
<sequence length="239" mass="26990">MREPRLQVKALHKNVIEALVITGCARGFCFAMTINKSRGQLLIMAGIGLREECFSHGQFYVTCFRVGSARNGSPKGTLKDTQRSSSPYKNTQYTQKQMFPDESRRASSSVSQELPCNIKNDSEAKVVCQPIPLNSERSDECIYNDFNILRNLSKMRKFAIFLQVSGDERKRLCEHVKPCDSGLTVYGSLTYQLNHANMESTGIFDFILKALSIIHRTGECYELSNDQNCSTGSNYNFCF</sequence>
<proteinExistence type="predicted"/>
<name>A0A6G0ZIZ0_APHCR</name>
<protein>
    <recommendedName>
        <fullName evidence="4">ATP-dependent DNA helicase RRM3-like</fullName>
    </recommendedName>
</protein>
<evidence type="ECO:0000256" key="1">
    <source>
        <dbReference type="SAM" id="MobiDB-lite"/>
    </source>
</evidence>
<evidence type="ECO:0008006" key="4">
    <source>
        <dbReference type="Google" id="ProtNLM"/>
    </source>
</evidence>
<dbReference type="OrthoDB" id="6751148at2759"/>
<evidence type="ECO:0000313" key="3">
    <source>
        <dbReference type="Proteomes" id="UP000478052"/>
    </source>
</evidence>
<feature type="compositionally biased region" description="Polar residues" evidence="1">
    <location>
        <begin position="83"/>
        <end position="97"/>
    </location>
</feature>
<keyword evidence="3" id="KW-1185">Reference proteome</keyword>
<dbReference type="EMBL" id="VUJU01000336">
    <property type="protein sequence ID" value="KAF0771112.1"/>
    <property type="molecule type" value="Genomic_DNA"/>
</dbReference>